<accession>A0ABV6KRV1</accession>
<dbReference type="PANTHER" id="PTHR30486:SF6">
    <property type="entry name" value="TYPE IV PILUS RETRACTATION ATPASE PILT"/>
    <property type="match status" value="1"/>
</dbReference>
<dbReference type="Gene3D" id="3.30.450.380">
    <property type="match status" value="1"/>
</dbReference>
<dbReference type="PANTHER" id="PTHR30486">
    <property type="entry name" value="TWITCHING MOTILITY PROTEIN PILT"/>
    <property type="match status" value="1"/>
</dbReference>
<evidence type="ECO:0000313" key="4">
    <source>
        <dbReference type="Proteomes" id="UP001589738"/>
    </source>
</evidence>
<keyword evidence="4" id="KW-1185">Reference proteome</keyword>
<feature type="domain" description="Bacterial type II secretion system protein E" evidence="2">
    <location>
        <begin position="218"/>
        <end position="373"/>
    </location>
</feature>
<dbReference type="RefSeq" id="WP_377058283.1">
    <property type="nucleotide sequence ID" value="NZ_JBHLUU010000084.1"/>
</dbReference>
<evidence type="ECO:0000256" key="1">
    <source>
        <dbReference type="ARBA" id="ARBA00006611"/>
    </source>
</evidence>
<dbReference type="InterPro" id="IPR050921">
    <property type="entry name" value="T4SS_GSP_E_ATPase"/>
</dbReference>
<reference evidence="3 4" key="1">
    <citation type="submission" date="2024-09" db="EMBL/GenBank/DDBJ databases">
        <authorList>
            <person name="Sun Q."/>
            <person name="Mori K."/>
        </authorList>
    </citation>
    <scope>NUCLEOTIDE SEQUENCE [LARGE SCALE GENOMIC DNA]</scope>
    <source>
        <strain evidence="3 4">CGMCC 1.9126</strain>
    </source>
</reference>
<evidence type="ECO:0000259" key="2">
    <source>
        <dbReference type="Pfam" id="PF00437"/>
    </source>
</evidence>
<comment type="caution">
    <text evidence="3">The sequence shown here is derived from an EMBL/GenBank/DDBJ whole genome shotgun (WGS) entry which is preliminary data.</text>
</comment>
<evidence type="ECO:0000313" key="3">
    <source>
        <dbReference type="EMBL" id="MFC0476040.1"/>
    </source>
</evidence>
<dbReference type="InterPro" id="IPR027417">
    <property type="entry name" value="P-loop_NTPase"/>
</dbReference>
<dbReference type="InterPro" id="IPR001482">
    <property type="entry name" value="T2SS/T4SS_dom"/>
</dbReference>
<proteinExistence type="inferred from homology"/>
<comment type="similarity">
    <text evidence="1">Belongs to the GSP E family.</text>
</comment>
<dbReference type="Pfam" id="PF00437">
    <property type="entry name" value="T2SSE"/>
    <property type="match status" value="1"/>
</dbReference>
<sequence length="506" mass="59094">MKQLEQDLGIEKPFSTSDMLASIVAEKGLKTEFVTTYARKKSFQSICKTIREELDHIIIGGVTDSKKEQNDDSFLSKVEDTWLDRQHRAVIGDQEAMSYFINQINEVLRKHNITTKEYPSFYDSLAEAIFHEVWGMSILHKWDKLPFSEAAVIRGRQLWIDENGQFKKQNEEFESLEAVERIKRAFTMRVKDAVINEQTPELEIEREDGSRITMIQKPRGRENYIMFRRFVVQNMSLEEQAQRGTILEDDIPFFRALARSMANTIFAGRVRSAKSTFMKTMIRERDSSFVAAVMEKHFELGLSQQFPDRLIFEIQAKEGDLHHAVPRLLRMEHDYIVVGEIRSLETEGYLQACERGERGAVSTYHLTTVENVVPQITRHILDEFPNRNFDNELQRVASNIDIIVTMSADRDRRRKRVIGVTEIIWDNEERKHRTQDLIRYSPLTDKYYYSSNLSRDLLKLMADESLEDTKILLNHLKEKEKKSPISDFMKIKDQIVDHLLGDDDLG</sequence>
<gene>
    <name evidence="3" type="ORF">ACFFHF_12410</name>
</gene>
<dbReference type="Proteomes" id="UP001589738">
    <property type="component" value="Unassembled WGS sequence"/>
</dbReference>
<organism evidence="3 4">
    <name type="scientific">Robertmurraya beringensis</name>
    <dbReference type="NCBI Taxonomy" id="641660"/>
    <lineage>
        <taxon>Bacteria</taxon>
        <taxon>Bacillati</taxon>
        <taxon>Bacillota</taxon>
        <taxon>Bacilli</taxon>
        <taxon>Bacillales</taxon>
        <taxon>Bacillaceae</taxon>
        <taxon>Robertmurraya</taxon>
    </lineage>
</organism>
<dbReference type="EMBL" id="JBHLUU010000084">
    <property type="protein sequence ID" value="MFC0476040.1"/>
    <property type="molecule type" value="Genomic_DNA"/>
</dbReference>
<dbReference type="Gene3D" id="3.40.50.300">
    <property type="entry name" value="P-loop containing nucleotide triphosphate hydrolases"/>
    <property type="match status" value="1"/>
</dbReference>
<protein>
    <submittedName>
        <fullName evidence="3">ATPase, T2SS/T4P/T4SS family</fullName>
    </submittedName>
</protein>
<dbReference type="SUPFAM" id="SSF52540">
    <property type="entry name" value="P-loop containing nucleoside triphosphate hydrolases"/>
    <property type="match status" value="1"/>
</dbReference>
<name>A0ABV6KRV1_9BACI</name>